<evidence type="ECO:0000313" key="1">
    <source>
        <dbReference type="EMBL" id="WOT03986.1"/>
    </source>
</evidence>
<keyword evidence="2" id="KW-1185">Reference proteome</keyword>
<dbReference type="InterPro" id="IPR049197">
    <property type="entry name" value="DUF6864"/>
</dbReference>
<dbReference type="RefSeq" id="WP_310471616.1">
    <property type="nucleotide sequence ID" value="NZ_CP136522.1"/>
</dbReference>
<reference evidence="1 2" key="1">
    <citation type="submission" date="2023-10" db="EMBL/GenBank/DDBJ databases">
        <title>Complete genome sequence of Shewanella sp. DAU334.</title>
        <authorList>
            <person name="Lee Y.-S."/>
            <person name="Jeong H.-R."/>
            <person name="Hwang E.-J."/>
            <person name="Choi Y.-L."/>
            <person name="Kim G.-D."/>
        </authorList>
    </citation>
    <scope>NUCLEOTIDE SEQUENCE [LARGE SCALE GENOMIC DNA]</scope>
    <source>
        <strain evidence="1 2">DAU334</strain>
    </source>
</reference>
<protein>
    <recommendedName>
        <fullName evidence="3">DUF4352 domain-containing protein</fullName>
    </recommendedName>
</protein>
<dbReference type="Proteomes" id="UP001529491">
    <property type="component" value="Chromosome"/>
</dbReference>
<dbReference type="EMBL" id="CP136522">
    <property type="protein sequence ID" value="WOT03986.1"/>
    <property type="molecule type" value="Genomic_DNA"/>
</dbReference>
<dbReference type="Pfam" id="PF21732">
    <property type="entry name" value="DUF6864"/>
    <property type="match status" value="1"/>
</dbReference>
<sequence length="134" mass="14843">MENENTTTINISGAANIIPPVKVKTSGKDVIASGSVNTFTHDNLEVQIAQFKFIFNFINSGNEQKIEYRNDGPETLILDIYNFNNSIGTGVTTPVRLGTLMDRELYLGFMVYSISPEASKLVHYTFMLGDKVGE</sequence>
<evidence type="ECO:0000313" key="2">
    <source>
        <dbReference type="Proteomes" id="UP001529491"/>
    </source>
</evidence>
<organism evidence="1 2">
    <name type="scientific">Shewanella youngdeokensis</name>
    <dbReference type="NCBI Taxonomy" id="2999068"/>
    <lineage>
        <taxon>Bacteria</taxon>
        <taxon>Pseudomonadati</taxon>
        <taxon>Pseudomonadota</taxon>
        <taxon>Gammaproteobacteria</taxon>
        <taxon>Alteromonadales</taxon>
        <taxon>Shewanellaceae</taxon>
        <taxon>Shewanella</taxon>
    </lineage>
</organism>
<proteinExistence type="predicted"/>
<evidence type="ECO:0008006" key="3">
    <source>
        <dbReference type="Google" id="ProtNLM"/>
    </source>
</evidence>
<name>A0ABZ0JWR3_9GAMM</name>
<accession>A0ABZ0JWR3</accession>
<gene>
    <name evidence="1" type="ORF">RGE70_11630</name>
</gene>